<dbReference type="Gene3D" id="1.25.40.10">
    <property type="entry name" value="Tetratricopeptide repeat domain"/>
    <property type="match status" value="1"/>
</dbReference>
<organism evidence="1">
    <name type="scientific">marine sediment metagenome</name>
    <dbReference type="NCBI Taxonomy" id="412755"/>
    <lineage>
        <taxon>unclassified sequences</taxon>
        <taxon>metagenomes</taxon>
        <taxon>ecological metagenomes</taxon>
    </lineage>
</organism>
<accession>X1HW26</accession>
<dbReference type="AlphaFoldDB" id="X1HW26"/>
<dbReference type="InterPro" id="IPR011990">
    <property type="entry name" value="TPR-like_helical_dom_sf"/>
</dbReference>
<dbReference type="EMBL" id="BARU01020251">
    <property type="protein sequence ID" value="GAH61290.1"/>
    <property type="molecule type" value="Genomic_DNA"/>
</dbReference>
<comment type="caution">
    <text evidence="1">The sequence shown here is derived from an EMBL/GenBank/DDBJ whole genome shotgun (WGS) entry which is preliminary data.</text>
</comment>
<dbReference type="InterPro" id="IPR019734">
    <property type="entry name" value="TPR_rpt"/>
</dbReference>
<name>X1HW26_9ZZZZ</name>
<sequence>MASPSGQPNAKAEEYLDKGKRALAGGEYEYAIQYFRQLVRMNPAQEEYRKLLAHTELERAKSQVNVFTRPLFTLWAILLVYVLRMREAGLKVSRVLAKSKPGSRLAASLYATCCMGANKLEEAALTYEAFLREKPFNEGALEKLSKIYYDRLDFVNAVRALDVLRKLKPGNPEIDKMYDTAVTQKYT</sequence>
<protein>
    <recommendedName>
        <fullName evidence="2">Tetratricopeptide repeat-like domain-containing protein</fullName>
    </recommendedName>
</protein>
<feature type="non-terminal residue" evidence="1">
    <location>
        <position position="187"/>
    </location>
</feature>
<evidence type="ECO:0000313" key="1">
    <source>
        <dbReference type="EMBL" id="GAH61290.1"/>
    </source>
</evidence>
<dbReference type="SUPFAM" id="SSF48452">
    <property type="entry name" value="TPR-like"/>
    <property type="match status" value="1"/>
</dbReference>
<reference evidence="1" key="1">
    <citation type="journal article" date="2014" name="Front. Microbiol.">
        <title>High frequency of phylogenetically diverse reductive dehalogenase-homologous genes in deep subseafloor sedimentary metagenomes.</title>
        <authorList>
            <person name="Kawai M."/>
            <person name="Futagami T."/>
            <person name="Toyoda A."/>
            <person name="Takaki Y."/>
            <person name="Nishi S."/>
            <person name="Hori S."/>
            <person name="Arai W."/>
            <person name="Tsubouchi T."/>
            <person name="Morono Y."/>
            <person name="Uchiyama I."/>
            <person name="Ito T."/>
            <person name="Fujiyama A."/>
            <person name="Inagaki F."/>
            <person name="Takami H."/>
        </authorList>
    </citation>
    <scope>NUCLEOTIDE SEQUENCE</scope>
    <source>
        <strain evidence="1">Expedition CK06-06</strain>
    </source>
</reference>
<proteinExistence type="predicted"/>
<dbReference type="PROSITE" id="PS50005">
    <property type="entry name" value="TPR"/>
    <property type="match status" value="1"/>
</dbReference>
<evidence type="ECO:0008006" key="2">
    <source>
        <dbReference type="Google" id="ProtNLM"/>
    </source>
</evidence>
<gene>
    <name evidence="1" type="ORF">S03H2_33281</name>
</gene>